<evidence type="ECO:0000313" key="2">
    <source>
        <dbReference type="Proteomes" id="UP001467669"/>
    </source>
</evidence>
<proteinExistence type="predicted"/>
<gene>
    <name evidence="1" type="ORF">AAGW23_10750</name>
</gene>
<name>A0ABU9M8S0_STUCH</name>
<evidence type="ECO:0000313" key="1">
    <source>
        <dbReference type="EMBL" id="MEL7559313.1"/>
    </source>
</evidence>
<sequence length="393" mass="44662">MPAYTRDPHPLFAGPESMLLDLKQYYACYPCVAAYLRSFLAEFDVEKDFEWGLRFLALHNRAAGTYGIYRTFVERLLLWSWIFAGKSALTLNRNEFEQFVGFCKRPPRPWVGVAPSARFTQSDGNWTFNEGWRPFNIRSQPESKSYRPFTGTLRQIQSICSSFYNFLHAEDAAAVNPVVASRLQSGSADKADHPARRFLTSGQLFRVMQILEIRATGDPAGERALFIVAATVFLCLRATDLAASGEYWPSMDCFSFEDGSWWLVLDIPGTQPQRIAVNPKFLPYLKRYRKSRGLSPLPEQDDGVPLLETSHGRPGLSVRQIREVVRAALRQVHADITLEEENGGHWDILLASNPRLLRDSGARSSAQTRLPAELKQDLRITSLAYTYGRYYQD</sequence>
<reference evidence="1 2" key="1">
    <citation type="submission" date="2024-04" db="EMBL/GenBank/DDBJ databases">
        <title>Draft Genome Sequence of Isolates Cultured from Underwater Hawaii Seamounts in the North Pacific Ocean.</title>
        <authorList>
            <person name="Sharma I."/>
            <person name="Darden B."/>
            <person name="Creggett J."/>
            <person name="Taylor S."/>
            <person name="Grant M.P."/>
            <person name="Scott J."/>
            <person name="Attles S."/>
            <person name="Walker S."/>
            <person name="Johnson G."/>
            <person name="St. Cloud C."/>
        </authorList>
    </citation>
    <scope>NUCLEOTIDE SEQUENCE [LARGE SCALE GENOMIC DNA]</scope>
    <source>
        <strain evidence="1 2">03GJ23</strain>
    </source>
</reference>
<dbReference type="InterPro" id="IPR011010">
    <property type="entry name" value="DNA_brk_join_enz"/>
</dbReference>
<accession>A0ABU9M8S0</accession>
<comment type="caution">
    <text evidence="1">The sequence shown here is derived from an EMBL/GenBank/DDBJ whole genome shotgun (WGS) entry which is preliminary data.</text>
</comment>
<dbReference type="EMBL" id="JBCFXD010000005">
    <property type="protein sequence ID" value="MEL7559313.1"/>
    <property type="molecule type" value="Genomic_DNA"/>
</dbReference>
<keyword evidence="2" id="KW-1185">Reference proteome</keyword>
<dbReference type="SUPFAM" id="SSF56349">
    <property type="entry name" value="DNA breaking-rejoining enzymes"/>
    <property type="match status" value="1"/>
</dbReference>
<protein>
    <submittedName>
        <fullName evidence="1">Integrase</fullName>
    </submittedName>
</protein>
<dbReference type="Proteomes" id="UP001467669">
    <property type="component" value="Unassembled WGS sequence"/>
</dbReference>
<dbReference type="RefSeq" id="WP_233270162.1">
    <property type="nucleotide sequence ID" value="NZ_JBCFXD010000005.1"/>
</dbReference>
<organism evidence="1 2">
    <name type="scientific">Stutzerimonas chloritidismutans</name>
    <name type="common">Pseudomonas chloritidismutans</name>
    <dbReference type="NCBI Taxonomy" id="203192"/>
    <lineage>
        <taxon>Bacteria</taxon>
        <taxon>Pseudomonadati</taxon>
        <taxon>Pseudomonadota</taxon>
        <taxon>Gammaproteobacteria</taxon>
        <taxon>Pseudomonadales</taxon>
        <taxon>Pseudomonadaceae</taxon>
        <taxon>Stutzerimonas</taxon>
    </lineage>
</organism>